<accession>A0A6J5D1H4</accession>
<protein>
    <submittedName>
        <fullName evidence="1">Uncharacterized protein</fullName>
    </submittedName>
</protein>
<name>A0A6J5D1H4_9BURK</name>
<gene>
    <name evidence="1" type="ORF">LMG29542_00386</name>
</gene>
<organism evidence="1 2">
    <name type="scientific">Paraburkholderia humisilvae</name>
    <dbReference type="NCBI Taxonomy" id="627669"/>
    <lineage>
        <taxon>Bacteria</taxon>
        <taxon>Pseudomonadati</taxon>
        <taxon>Pseudomonadota</taxon>
        <taxon>Betaproteobacteria</taxon>
        <taxon>Burkholderiales</taxon>
        <taxon>Burkholderiaceae</taxon>
        <taxon>Paraburkholderia</taxon>
    </lineage>
</organism>
<keyword evidence="2" id="KW-1185">Reference proteome</keyword>
<dbReference type="AlphaFoldDB" id="A0A6J5D1H4"/>
<dbReference type="EMBL" id="CADIKH010000002">
    <property type="protein sequence ID" value="CAB3747287.1"/>
    <property type="molecule type" value="Genomic_DNA"/>
</dbReference>
<reference evidence="1 2" key="1">
    <citation type="submission" date="2020-04" db="EMBL/GenBank/DDBJ databases">
        <authorList>
            <person name="De Canck E."/>
        </authorList>
    </citation>
    <scope>NUCLEOTIDE SEQUENCE [LARGE SCALE GENOMIC DNA]</scope>
    <source>
        <strain evidence="1 2">LMG 29542</strain>
    </source>
</reference>
<evidence type="ECO:0000313" key="1">
    <source>
        <dbReference type="EMBL" id="CAB3747287.1"/>
    </source>
</evidence>
<proteinExistence type="predicted"/>
<dbReference type="Proteomes" id="UP000494363">
    <property type="component" value="Unassembled WGS sequence"/>
</dbReference>
<sequence length="37" mass="3650">MNTHAAWASAGAPAWASSGAALGAERACSERCVCNNG</sequence>
<evidence type="ECO:0000313" key="2">
    <source>
        <dbReference type="Proteomes" id="UP000494363"/>
    </source>
</evidence>